<feature type="transmembrane region" description="Helical" evidence="7">
    <location>
        <begin position="34"/>
        <end position="54"/>
    </location>
</feature>
<organism evidence="8 9">
    <name type="scientific">Kaistia terrae</name>
    <dbReference type="NCBI Taxonomy" id="537017"/>
    <lineage>
        <taxon>Bacteria</taxon>
        <taxon>Pseudomonadati</taxon>
        <taxon>Pseudomonadota</taxon>
        <taxon>Alphaproteobacteria</taxon>
        <taxon>Hyphomicrobiales</taxon>
        <taxon>Kaistiaceae</taxon>
        <taxon>Kaistia</taxon>
    </lineage>
</organism>
<feature type="transmembrane region" description="Helical" evidence="7">
    <location>
        <begin position="193"/>
        <end position="213"/>
    </location>
</feature>
<dbReference type="EMBL" id="JBHSML010000002">
    <property type="protein sequence ID" value="MFC5514515.1"/>
    <property type="molecule type" value="Genomic_DNA"/>
</dbReference>
<evidence type="ECO:0000256" key="7">
    <source>
        <dbReference type="SAM" id="Phobius"/>
    </source>
</evidence>
<feature type="transmembrane region" description="Helical" evidence="7">
    <location>
        <begin position="252"/>
        <end position="270"/>
    </location>
</feature>
<evidence type="ECO:0000256" key="4">
    <source>
        <dbReference type="ARBA" id="ARBA00022692"/>
    </source>
</evidence>
<keyword evidence="3" id="KW-1003">Cell membrane</keyword>
<protein>
    <submittedName>
        <fullName evidence="8">AEC family transporter</fullName>
    </submittedName>
</protein>
<feature type="transmembrane region" description="Helical" evidence="7">
    <location>
        <begin position="126"/>
        <end position="147"/>
    </location>
</feature>
<dbReference type="Proteomes" id="UP001596150">
    <property type="component" value="Unassembled WGS sequence"/>
</dbReference>
<proteinExistence type="predicted"/>
<evidence type="ECO:0000256" key="3">
    <source>
        <dbReference type="ARBA" id="ARBA00022475"/>
    </source>
</evidence>
<keyword evidence="2" id="KW-0813">Transport</keyword>
<sequence>MTAIIQDIVSIFFVLALGYFSGRRSAFTQDQAGALLKVVLNYCLPATLFVSIVRSTRAELFAEWNMLLSTFIVLIVSQVVVFLAAMYVFKHNHRESGIASLVAGAPTVGFLGIAVLSPIYGAEAGLTVAIVALIVNVIMVPIAIFLIAPEGQKPSAALVNAIKQPVVLSPLIAVVLVLLNVHVPGWFLPPLSLIAHANSGIAVFAAGLVLSAHKLTVNAEVLWNTLVKLVLAPAAMLMLALAFGISGAHLEQLVLLVALPTLFTGIVLSGRYQLYVELGSSTLITTTVLFAAAAPAWIAIVRAISN</sequence>
<keyword evidence="6 7" id="KW-0472">Membrane</keyword>
<feature type="transmembrane region" description="Helical" evidence="7">
    <location>
        <begin position="225"/>
        <end position="246"/>
    </location>
</feature>
<gene>
    <name evidence="8" type="ORF">ACFPP9_01940</name>
</gene>
<accession>A0ABW0PPT0</accession>
<evidence type="ECO:0000256" key="2">
    <source>
        <dbReference type="ARBA" id="ARBA00022448"/>
    </source>
</evidence>
<feature type="transmembrane region" description="Helical" evidence="7">
    <location>
        <begin position="66"/>
        <end position="89"/>
    </location>
</feature>
<dbReference type="InterPro" id="IPR004776">
    <property type="entry name" value="Mem_transp_PIN-like"/>
</dbReference>
<feature type="transmembrane region" description="Helical" evidence="7">
    <location>
        <begin position="167"/>
        <end position="187"/>
    </location>
</feature>
<keyword evidence="4 7" id="KW-0812">Transmembrane</keyword>
<feature type="transmembrane region" description="Helical" evidence="7">
    <location>
        <begin position="282"/>
        <end position="304"/>
    </location>
</feature>
<reference evidence="9" key="1">
    <citation type="journal article" date="2019" name="Int. J. Syst. Evol. Microbiol.">
        <title>The Global Catalogue of Microorganisms (GCM) 10K type strain sequencing project: providing services to taxonomists for standard genome sequencing and annotation.</title>
        <authorList>
            <consortium name="The Broad Institute Genomics Platform"/>
            <consortium name="The Broad Institute Genome Sequencing Center for Infectious Disease"/>
            <person name="Wu L."/>
            <person name="Ma J."/>
        </authorList>
    </citation>
    <scope>NUCLEOTIDE SEQUENCE [LARGE SCALE GENOMIC DNA]</scope>
    <source>
        <strain evidence="9">KACC 12633</strain>
    </source>
</reference>
<dbReference type="PANTHER" id="PTHR36838">
    <property type="entry name" value="AUXIN EFFLUX CARRIER FAMILY PROTEIN"/>
    <property type="match status" value="1"/>
</dbReference>
<feature type="transmembrane region" description="Helical" evidence="7">
    <location>
        <begin position="101"/>
        <end position="120"/>
    </location>
</feature>
<evidence type="ECO:0000256" key="5">
    <source>
        <dbReference type="ARBA" id="ARBA00022989"/>
    </source>
</evidence>
<evidence type="ECO:0000256" key="6">
    <source>
        <dbReference type="ARBA" id="ARBA00023136"/>
    </source>
</evidence>
<dbReference type="PANTHER" id="PTHR36838:SF1">
    <property type="entry name" value="SLR1864 PROTEIN"/>
    <property type="match status" value="1"/>
</dbReference>
<evidence type="ECO:0000256" key="1">
    <source>
        <dbReference type="ARBA" id="ARBA00004141"/>
    </source>
</evidence>
<dbReference type="Pfam" id="PF03547">
    <property type="entry name" value="Mem_trans"/>
    <property type="match status" value="1"/>
</dbReference>
<keyword evidence="5 7" id="KW-1133">Transmembrane helix</keyword>
<evidence type="ECO:0000313" key="9">
    <source>
        <dbReference type="Proteomes" id="UP001596150"/>
    </source>
</evidence>
<name>A0ABW0PPT0_9HYPH</name>
<evidence type="ECO:0000313" key="8">
    <source>
        <dbReference type="EMBL" id="MFC5514515.1"/>
    </source>
</evidence>
<feature type="transmembrane region" description="Helical" evidence="7">
    <location>
        <begin position="6"/>
        <end position="22"/>
    </location>
</feature>
<comment type="caution">
    <text evidence="8">The sequence shown here is derived from an EMBL/GenBank/DDBJ whole genome shotgun (WGS) entry which is preliminary data.</text>
</comment>
<keyword evidence="9" id="KW-1185">Reference proteome</keyword>
<comment type="subcellular location">
    <subcellularLocation>
        <location evidence="1">Membrane</location>
        <topology evidence="1">Multi-pass membrane protein</topology>
    </subcellularLocation>
</comment>
<dbReference type="RefSeq" id="WP_266342549.1">
    <property type="nucleotide sequence ID" value="NZ_JAPKNH010000002.1"/>
</dbReference>